<proteinExistence type="predicted"/>
<feature type="compositionally biased region" description="Pro residues" evidence="1">
    <location>
        <begin position="82"/>
        <end position="95"/>
    </location>
</feature>
<dbReference type="InterPro" id="IPR035445">
    <property type="entry name" value="GYF-like_dom_sf"/>
</dbReference>
<dbReference type="EMBL" id="SJPQ01000002">
    <property type="protein sequence ID" value="TWT88759.1"/>
    <property type="molecule type" value="Genomic_DNA"/>
</dbReference>
<gene>
    <name evidence="4" type="ORF">Mal64_22470</name>
</gene>
<dbReference type="SUPFAM" id="SSF55277">
    <property type="entry name" value="GYF domain"/>
    <property type="match status" value="1"/>
</dbReference>
<organism evidence="4 5">
    <name type="scientific">Pseudobythopirellula maris</name>
    <dbReference type="NCBI Taxonomy" id="2527991"/>
    <lineage>
        <taxon>Bacteria</taxon>
        <taxon>Pseudomonadati</taxon>
        <taxon>Planctomycetota</taxon>
        <taxon>Planctomycetia</taxon>
        <taxon>Pirellulales</taxon>
        <taxon>Lacipirellulaceae</taxon>
        <taxon>Pseudobythopirellula</taxon>
    </lineage>
</organism>
<dbReference type="AlphaFoldDB" id="A0A5C5ZMV3"/>
<feature type="transmembrane region" description="Helical" evidence="2">
    <location>
        <begin position="125"/>
        <end position="145"/>
    </location>
</feature>
<evidence type="ECO:0000313" key="4">
    <source>
        <dbReference type="EMBL" id="TWT88759.1"/>
    </source>
</evidence>
<protein>
    <recommendedName>
        <fullName evidence="3">GYF domain-containing protein</fullName>
    </recommendedName>
</protein>
<comment type="caution">
    <text evidence="4">The sequence shown here is derived from an EMBL/GenBank/DDBJ whole genome shotgun (WGS) entry which is preliminary data.</text>
</comment>
<feature type="region of interest" description="Disordered" evidence="1">
    <location>
        <begin position="1"/>
        <end position="28"/>
    </location>
</feature>
<keyword evidence="2" id="KW-0812">Transmembrane</keyword>
<evidence type="ECO:0000256" key="2">
    <source>
        <dbReference type="SAM" id="Phobius"/>
    </source>
</evidence>
<keyword evidence="2" id="KW-0472">Membrane</keyword>
<feature type="domain" description="GYF" evidence="3">
    <location>
        <begin position="26"/>
        <end position="66"/>
    </location>
</feature>
<sequence>MGTPQAHAVGPVDPPARWRVRPPTGGEYGPADEATMAGWIAAGRVLNNSLVWRTGWPEWRLAADVADRLPAPLPVGPVAQAPAPPAVESPPPAPTPQTKKPKPSAPMAKPDYELRRRRAARRRRNLSLLLFVVTMALAAVLVVLLNTRS</sequence>
<evidence type="ECO:0000259" key="3">
    <source>
        <dbReference type="Pfam" id="PF14237"/>
    </source>
</evidence>
<evidence type="ECO:0000313" key="5">
    <source>
        <dbReference type="Proteomes" id="UP000315440"/>
    </source>
</evidence>
<keyword evidence="5" id="KW-1185">Reference proteome</keyword>
<name>A0A5C5ZMV3_9BACT</name>
<keyword evidence="2" id="KW-1133">Transmembrane helix</keyword>
<feature type="region of interest" description="Disordered" evidence="1">
    <location>
        <begin position="73"/>
        <end position="112"/>
    </location>
</feature>
<dbReference type="Proteomes" id="UP000315440">
    <property type="component" value="Unassembled WGS sequence"/>
</dbReference>
<reference evidence="4 5" key="1">
    <citation type="submission" date="2019-02" db="EMBL/GenBank/DDBJ databases">
        <title>Deep-cultivation of Planctomycetes and their phenomic and genomic characterization uncovers novel biology.</title>
        <authorList>
            <person name="Wiegand S."/>
            <person name="Jogler M."/>
            <person name="Boedeker C."/>
            <person name="Pinto D."/>
            <person name="Vollmers J."/>
            <person name="Rivas-Marin E."/>
            <person name="Kohn T."/>
            <person name="Peeters S.H."/>
            <person name="Heuer A."/>
            <person name="Rast P."/>
            <person name="Oberbeckmann S."/>
            <person name="Bunk B."/>
            <person name="Jeske O."/>
            <person name="Meyerdierks A."/>
            <person name="Storesund J.E."/>
            <person name="Kallscheuer N."/>
            <person name="Luecker S."/>
            <person name="Lage O.M."/>
            <person name="Pohl T."/>
            <person name="Merkel B.J."/>
            <person name="Hornburger P."/>
            <person name="Mueller R.-W."/>
            <person name="Bruemmer F."/>
            <person name="Labrenz M."/>
            <person name="Spormann A.M."/>
            <person name="Op Den Camp H."/>
            <person name="Overmann J."/>
            <person name="Amann R."/>
            <person name="Jetten M.S.M."/>
            <person name="Mascher T."/>
            <person name="Medema M.H."/>
            <person name="Devos D.P."/>
            <person name="Kaster A.-K."/>
            <person name="Ovreas L."/>
            <person name="Rohde M."/>
            <person name="Galperin M.Y."/>
            <person name="Jogler C."/>
        </authorList>
    </citation>
    <scope>NUCLEOTIDE SEQUENCE [LARGE SCALE GENOMIC DNA]</scope>
    <source>
        <strain evidence="4 5">Mal64</strain>
    </source>
</reference>
<evidence type="ECO:0000256" key="1">
    <source>
        <dbReference type="SAM" id="MobiDB-lite"/>
    </source>
</evidence>
<dbReference type="Pfam" id="PF14237">
    <property type="entry name" value="GYF_2"/>
    <property type="match status" value="1"/>
</dbReference>
<dbReference type="InterPro" id="IPR025640">
    <property type="entry name" value="GYF_2"/>
</dbReference>
<accession>A0A5C5ZMV3</accession>